<keyword evidence="4 5" id="KW-0694">RNA-binding</keyword>
<dbReference type="InterPro" id="IPR054728">
    <property type="entry name" value="RsmB-like_ferredoxin"/>
</dbReference>
<accession>A0A8J7S580</accession>
<evidence type="ECO:0000256" key="4">
    <source>
        <dbReference type="ARBA" id="ARBA00022884"/>
    </source>
</evidence>
<feature type="binding site" evidence="5">
    <location>
        <position position="275"/>
    </location>
    <ligand>
        <name>S-adenosyl-L-methionine</name>
        <dbReference type="ChEBI" id="CHEBI:59789"/>
    </ligand>
</feature>
<dbReference type="PANTHER" id="PTHR22807">
    <property type="entry name" value="NOP2 YEAST -RELATED NOL1/NOP2/FMU SUN DOMAIN-CONTAINING"/>
    <property type="match status" value="1"/>
</dbReference>
<comment type="caution">
    <text evidence="7">The sequence shown here is derived from an EMBL/GenBank/DDBJ whole genome shotgun (WGS) entry which is preliminary data.</text>
</comment>
<sequence length="460" mass="49669">MTPGGRLSAAIDILEILEAPDAPPADKVLADWARGNRYAGSKDRQAIATMVYGVLRRRGQIDWWLERTRGVDPGHPPAARDRLLVWLQLGEGWRLTDLEKACDGARFAPEPLRMREKRVAIELTSQRGFDFGCQPVAARANAPEWLAARFADIHGERADAEASAYLEEAPVDLRVNTLKADRAAAKAALAEEGLVAVETPYSPVGLRLAGRAPLSGTRAFKQGLVEPQDEGSQLAALLTDARPGQRVVDFCAGAGGKSLALAARMNNTGRLVACDTSENRLKRAAQRLKRAGVFIVERRPLTSERDKWVKRAASAKGGKGSLYDRVLIDAPCTGTGTWRRNPDQKWKTTEADLERLIEIQGQILDSAARLVAPGGRLVYVTCSWLAEENEARVAAFLAERPDFFAYPIADVWAETVAAQQGTAQDGGACPAPAGATSLRLSPGAQGVDGFFVAVMGRKLA</sequence>
<feature type="binding site" evidence="5">
    <location>
        <position position="329"/>
    </location>
    <ligand>
        <name>S-adenosyl-L-methionine</name>
        <dbReference type="ChEBI" id="CHEBI:59789"/>
    </ligand>
</feature>
<dbReference type="InterPro" id="IPR049560">
    <property type="entry name" value="MeTrfase_RsmB-F_NOP2_cat"/>
</dbReference>
<feature type="active site" description="Nucleophile" evidence="5">
    <location>
        <position position="382"/>
    </location>
</feature>
<dbReference type="EMBL" id="JAGMWN010000001">
    <property type="protein sequence ID" value="MBP5855817.1"/>
    <property type="molecule type" value="Genomic_DNA"/>
</dbReference>
<protein>
    <submittedName>
        <fullName evidence="7">RsmB/NOP family class I SAM-dependent RNA methyltransferase</fullName>
    </submittedName>
</protein>
<feature type="binding site" evidence="5">
    <location>
        <position position="306"/>
    </location>
    <ligand>
        <name>S-adenosyl-L-methionine</name>
        <dbReference type="ChEBI" id="CHEBI:59789"/>
    </ligand>
</feature>
<dbReference type="SUPFAM" id="SSF53335">
    <property type="entry name" value="S-adenosyl-L-methionine-dependent methyltransferases"/>
    <property type="match status" value="1"/>
</dbReference>
<evidence type="ECO:0000256" key="5">
    <source>
        <dbReference type="PROSITE-ProRule" id="PRU01023"/>
    </source>
</evidence>
<keyword evidence="8" id="KW-1185">Reference proteome</keyword>
<evidence type="ECO:0000256" key="3">
    <source>
        <dbReference type="ARBA" id="ARBA00022691"/>
    </source>
</evidence>
<evidence type="ECO:0000313" key="8">
    <source>
        <dbReference type="Proteomes" id="UP000672602"/>
    </source>
</evidence>
<dbReference type="RefSeq" id="WP_210680388.1">
    <property type="nucleotide sequence ID" value="NZ_JAGMWN010000001.1"/>
</dbReference>
<dbReference type="GO" id="GO:0008173">
    <property type="term" value="F:RNA methyltransferase activity"/>
    <property type="evidence" value="ECO:0007669"/>
    <property type="project" value="InterPro"/>
</dbReference>
<dbReference type="Gene3D" id="3.40.50.150">
    <property type="entry name" value="Vaccinia Virus protein VP39"/>
    <property type="match status" value="1"/>
</dbReference>
<dbReference type="InterPro" id="IPR023267">
    <property type="entry name" value="RCMT"/>
</dbReference>
<keyword evidence="1 5" id="KW-0489">Methyltransferase</keyword>
<gene>
    <name evidence="7" type="ORF">KAJ83_02270</name>
</gene>
<dbReference type="Pfam" id="PF01189">
    <property type="entry name" value="Methyltr_RsmB-F"/>
    <property type="match status" value="1"/>
</dbReference>
<name>A0A8J7S580_9PROT</name>
<evidence type="ECO:0000256" key="1">
    <source>
        <dbReference type="ARBA" id="ARBA00022603"/>
    </source>
</evidence>
<feature type="domain" description="SAM-dependent MTase RsmB/NOP-type" evidence="6">
    <location>
        <begin position="161"/>
        <end position="458"/>
    </location>
</feature>
<dbReference type="Pfam" id="PF22458">
    <property type="entry name" value="RsmF-B_ferredox"/>
    <property type="match status" value="1"/>
</dbReference>
<dbReference type="InterPro" id="IPR001678">
    <property type="entry name" value="MeTrfase_RsmB-F_NOP2_dom"/>
</dbReference>
<dbReference type="AlphaFoldDB" id="A0A8J7S580"/>
<dbReference type="GO" id="GO:0003723">
    <property type="term" value="F:RNA binding"/>
    <property type="evidence" value="ECO:0007669"/>
    <property type="project" value="UniProtKB-UniRule"/>
</dbReference>
<evidence type="ECO:0000256" key="2">
    <source>
        <dbReference type="ARBA" id="ARBA00022679"/>
    </source>
</evidence>
<dbReference type="PROSITE" id="PS51686">
    <property type="entry name" value="SAM_MT_RSMB_NOP"/>
    <property type="match status" value="1"/>
</dbReference>
<proteinExistence type="inferred from homology"/>
<dbReference type="Gene3D" id="3.30.70.1170">
    <property type="entry name" value="Sun protein, domain 3"/>
    <property type="match status" value="1"/>
</dbReference>
<keyword evidence="3 5" id="KW-0949">S-adenosyl-L-methionine</keyword>
<keyword evidence="2 5" id="KW-0808">Transferase</keyword>
<evidence type="ECO:0000259" key="6">
    <source>
        <dbReference type="PROSITE" id="PS51686"/>
    </source>
</evidence>
<dbReference type="Proteomes" id="UP000672602">
    <property type="component" value="Unassembled WGS sequence"/>
</dbReference>
<comment type="similarity">
    <text evidence="5">Belongs to the class I-like SAM-binding methyltransferase superfamily. RsmB/NOP family.</text>
</comment>
<organism evidence="7 8">
    <name type="scientific">Marivibrio halodurans</name>
    <dbReference type="NCBI Taxonomy" id="2039722"/>
    <lineage>
        <taxon>Bacteria</taxon>
        <taxon>Pseudomonadati</taxon>
        <taxon>Pseudomonadota</taxon>
        <taxon>Alphaproteobacteria</taxon>
        <taxon>Rhodospirillales</taxon>
        <taxon>Rhodospirillaceae</taxon>
        <taxon>Marivibrio</taxon>
    </lineage>
</organism>
<dbReference type="GO" id="GO:0001510">
    <property type="term" value="P:RNA methylation"/>
    <property type="evidence" value="ECO:0007669"/>
    <property type="project" value="InterPro"/>
</dbReference>
<dbReference type="InterPro" id="IPR029063">
    <property type="entry name" value="SAM-dependent_MTases_sf"/>
</dbReference>
<reference evidence="7" key="1">
    <citation type="submission" date="2021-04" db="EMBL/GenBank/DDBJ databases">
        <authorList>
            <person name="Zhang D.-C."/>
        </authorList>
    </citation>
    <scope>NUCLEOTIDE SEQUENCE</scope>
    <source>
        <strain evidence="7">CGMCC 1.15697</strain>
    </source>
</reference>
<comment type="caution">
    <text evidence="5">Lacks conserved residue(s) required for the propagation of feature annotation.</text>
</comment>
<evidence type="ECO:0000313" key="7">
    <source>
        <dbReference type="EMBL" id="MBP5855817.1"/>
    </source>
</evidence>
<dbReference type="PANTHER" id="PTHR22807:SF53">
    <property type="entry name" value="RIBOSOMAL RNA SMALL SUBUNIT METHYLTRANSFERASE B-RELATED"/>
    <property type="match status" value="1"/>
</dbReference>
<dbReference type="PRINTS" id="PR02008">
    <property type="entry name" value="RCMTFAMILY"/>
</dbReference>